<evidence type="ECO:0000313" key="2">
    <source>
        <dbReference type="Proteomes" id="UP000265926"/>
    </source>
</evidence>
<dbReference type="EMBL" id="QWGR01000012">
    <property type="protein sequence ID" value="RIJ46695.1"/>
    <property type="molecule type" value="Genomic_DNA"/>
</dbReference>
<organism evidence="1 2">
    <name type="scientific">Maribellus luteus</name>
    <dbReference type="NCBI Taxonomy" id="2305463"/>
    <lineage>
        <taxon>Bacteria</taxon>
        <taxon>Pseudomonadati</taxon>
        <taxon>Bacteroidota</taxon>
        <taxon>Bacteroidia</taxon>
        <taxon>Marinilabiliales</taxon>
        <taxon>Prolixibacteraceae</taxon>
        <taxon>Maribellus</taxon>
    </lineage>
</organism>
<accession>A0A399SWW9</accession>
<comment type="caution">
    <text evidence="1">The sequence shown here is derived from an EMBL/GenBank/DDBJ whole genome shotgun (WGS) entry which is preliminary data.</text>
</comment>
<sequence length="292" mass="33338">MTFSIKYKPLFEVRIFHQYFLNKGTSDFFSMSEADKEKQLAGYKVSKFFLVVPTAKSRNLLAGQHLVFSLTNTGFMIWVQVSDENDVVPLISLDDALELTFLLQPLNHTFINYTNLTFSSAGKLFFFSNTRPDSEPVSFPLIKLLDDHLPVSENFIPTADGQKDILSELTQAEQNKNIFGLIKIRMKADLAPLNVTVSPDEIKTSVPVFEVLFENRKTVWRYIFESDQQVKNKDDVKKENGSARQLITKDFQPLTEKGFVSIELDGDELPNPDAQLVKPNSIDNKIYSEIYM</sequence>
<dbReference type="OrthoDB" id="5177801at2"/>
<gene>
    <name evidence="1" type="ORF">D1614_17325</name>
</gene>
<dbReference type="Proteomes" id="UP000265926">
    <property type="component" value="Unassembled WGS sequence"/>
</dbReference>
<dbReference type="RefSeq" id="WP_119439241.1">
    <property type="nucleotide sequence ID" value="NZ_QWGR01000012.1"/>
</dbReference>
<name>A0A399SWW9_9BACT</name>
<evidence type="ECO:0000313" key="1">
    <source>
        <dbReference type="EMBL" id="RIJ46695.1"/>
    </source>
</evidence>
<proteinExistence type="predicted"/>
<keyword evidence="2" id="KW-1185">Reference proteome</keyword>
<dbReference type="AlphaFoldDB" id="A0A399SWW9"/>
<reference evidence="1 2" key="1">
    <citation type="submission" date="2018-08" db="EMBL/GenBank/DDBJ databases">
        <title>Pallidiluteibacterium maritimus gen. nov., sp. nov., isolated from coastal sediment.</title>
        <authorList>
            <person name="Zhou L.Y."/>
        </authorList>
    </citation>
    <scope>NUCLEOTIDE SEQUENCE [LARGE SCALE GENOMIC DNA]</scope>
    <source>
        <strain evidence="1 2">XSD2</strain>
    </source>
</reference>
<protein>
    <submittedName>
        <fullName evidence="1">Uncharacterized protein</fullName>
    </submittedName>
</protein>